<keyword evidence="7" id="KW-1185">Reference proteome</keyword>
<dbReference type="GO" id="GO:0005524">
    <property type="term" value="F:ATP binding"/>
    <property type="evidence" value="ECO:0007669"/>
    <property type="project" value="UniProtKB-KW"/>
</dbReference>
<dbReference type="PANTHER" id="PTHR11782">
    <property type="entry name" value="ADENOSINE/GUANOSINE DIPHOSPHATASE"/>
    <property type="match status" value="1"/>
</dbReference>
<keyword evidence="4" id="KW-0547">Nucleotide-binding</keyword>
<evidence type="ECO:0000256" key="3">
    <source>
        <dbReference type="PIRSR" id="PIRSR600407-1"/>
    </source>
</evidence>
<dbReference type="InterPro" id="IPR000407">
    <property type="entry name" value="GDA1_CD39_NTPase"/>
</dbReference>
<keyword evidence="5" id="KW-0472">Membrane</keyword>
<dbReference type="AlphaFoldDB" id="A0A8X8WB10"/>
<evidence type="ECO:0000313" key="7">
    <source>
        <dbReference type="Proteomes" id="UP000298416"/>
    </source>
</evidence>
<evidence type="ECO:0008006" key="8">
    <source>
        <dbReference type="Google" id="ProtNLM"/>
    </source>
</evidence>
<feature type="transmembrane region" description="Helical" evidence="5">
    <location>
        <begin position="376"/>
        <end position="394"/>
    </location>
</feature>
<dbReference type="Gene3D" id="3.30.420.150">
    <property type="entry name" value="Exopolyphosphatase. Domain 2"/>
    <property type="match status" value="1"/>
</dbReference>
<feature type="active site" description="Proton acceptor" evidence="3">
    <location>
        <position position="82"/>
    </location>
</feature>
<dbReference type="EMBL" id="PNBA02000019">
    <property type="protein sequence ID" value="KAG6390879.1"/>
    <property type="molecule type" value="Genomic_DNA"/>
</dbReference>
<keyword evidence="4" id="KW-0067">ATP-binding</keyword>
<keyword evidence="5" id="KW-1133">Transmembrane helix</keyword>
<dbReference type="Pfam" id="PF01150">
    <property type="entry name" value="GDA1_CD39"/>
    <property type="match status" value="1"/>
</dbReference>
<dbReference type="Proteomes" id="UP000298416">
    <property type="component" value="Unassembled WGS sequence"/>
</dbReference>
<comment type="similarity">
    <text evidence="1">Belongs to the GDA1/CD39 NTPase family.</text>
</comment>
<gene>
    <name evidence="6" type="ORF">SASPL_148624</name>
</gene>
<reference evidence="6" key="1">
    <citation type="submission" date="2018-01" db="EMBL/GenBank/DDBJ databases">
        <authorList>
            <person name="Mao J.F."/>
        </authorList>
    </citation>
    <scope>NUCLEOTIDE SEQUENCE</scope>
    <source>
        <strain evidence="6">Huo1</strain>
        <tissue evidence="6">Leaf</tissue>
    </source>
</reference>
<accession>A0A8X8WB10</accession>
<evidence type="ECO:0000256" key="4">
    <source>
        <dbReference type="PIRSR" id="PIRSR600407-2"/>
    </source>
</evidence>
<keyword evidence="5" id="KW-0812">Transmembrane</keyword>
<reference evidence="6" key="2">
    <citation type="submission" date="2020-08" db="EMBL/GenBank/DDBJ databases">
        <title>Plant Genome Project.</title>
        <authorList>
            <person name="Zhang R.-G."/>
        </authorList>
    </citation>
    <scope>NUCLEOTIDE SEQUENCE</scope>
    <source>
        <strain evidence="6">Huo1</strain>
        <tissue evidence="6">Leaf</tissue>
    </source>
</reference>
<evidence type="ECO:0000256" key="1">
    <source>
        <dbReference type="ARBA" id="ARBA00009283"/>
    </source>
</evidence>
<comment type="caution">
    <text evidence="6">The sequence shown here is derived from an EMBL/GenBank/DDBJ whole genome shotgun (WGS) entry which is preliminary data.</text>
</comment>
<feature type="binding site" evidence="4">
    <location>
        <begin position="113"/>
        <end position="117"/>
    </location>
    <ligand>
        <name>ATP</name>
        <dbReference type="ChEBI" id="CHEBI:30616"/>
    </ligand>
</feature>
<protein>
    <recommendedName>
        <fullName evidence="8">Apyrase</fullName>
    </recommendedName>
</protein>
<dbReference type="GO" id="GO:0009134">
    <property type="term" value="P:nucleoside diphosphate catabolic process"/>
    <property type="evidence" value="ECO:0007669"/>
    <property type="project" value="TreeGrafter"/>
</dbReference>
<organism evidence="6">
    <name type="scientific">Salvia splendens</name>
    <name type="common">Scarlet sage</name>
    <dbReference type="NCBI Taxonomy" id="180675"/>
    <lineage>
        <taxon>Eukaryota</taxon>
        <taxon>Viridiplantae</taxon>
        <taxon>Streptophyta</taxon>
        <taxon>Embryophyta</taxon>
        <taxon>Tracheophyta</taxon>
        <taxon>Spermatophyta</taxon>
        <taxon>Magnoliopsida</taxon>
        <taxon>eudicotyledons</taxon>
        <taxon>Gunneridae</taxon>
        <taxon>Pentapetalae</taxon>
        <taxon>asterids</taxon>
        <taxon>lamiids</taxon>
        <taxon>Lamiales</taxon>
        <taxon>Lamiaceae</taxon>
        <taxon>Nepetoideae</taxon>
        <taxon>Mentheae</taxon>
        <taxon>Salviinae</taxon>
        <taxon>Salvia</taxon>
        <taxon>Salvia subgen. Calosphace</taxon>
        <taxon>core Calosphace</taxon>
    </lineage>
</organism>
<proteinExistence type="inferred from homology"/>
<dbReference type="PANTHER" id="PTHR11782:SF92">
    <property type="entry name" value="APYRASE 7"/>
    <property type="match status" value="1"/>
</dbReference>
<dbReference type="GO" id="GO:0017110">
    <property type="term" value="F:nucleoside diphosphate phosphatase activity"/>
    <property type="evidence" value="ECO:0007669"/>
    <property type="project" value="TreeGrafter"/>
</dbReference>
<evidence type="ECO:0000313" key="6">
    <source>
        <dbReference type="EMBL" id="KAG6390879.1"/>
    </source>
</evidence>
<sequence length="423" mass="46202">MDTRQTALVLAGFFGAIGQTCRAMGTSGEAWGDTYIRFATSGMKRLRAEAAHRVLGDVENVVKEYSFLHRRSWIRMLSGKEEAYYGWVALNYKFGGLGSSSRSPSLGLLDLGGSSLQVVAEGGVQVGDEHAVRSTIGPVEHDLAAYSLPGFGLNEALRESGGGLFEVRHPCLGSGFVQNYTCRGCLGVDTRASRDLEEEGLNNVFLVGEPDWKRCEIVARAAAINSSILEWADKLNQSECRGLFSSGEGTAKLNLTKTLHAVSRYHALSGFFAFHNVLNLSRRANLTMMSEAGQRLCSRQWSGGNNINAQNCFRVPYLTSLLANALCLSNVEIIFGPRDVSWTLGASLVEGDFPWHRAESSRDGKFTLKDTVARPSTILVFILLSSLLVIVYCCQVKLPMPGRKNVGSRTSLPSYLCPKRQPN</sequence>
<dbReference type="GO" id="GO:0016020">
    <property type="term" value="C:membrane"/>
    <property type="evidence" value="ECO:0007669"/>
    <property type="project" value="TreeGrafter"/>
</dbReference>
<name>A0A8X8WB10_SALSN</name>
<evidence type="ECO:0000256" key="5">
    <source>
        <dbReference type="SAM" id="Phobius"/>
    </source>
</evidence>
<evidence type="ECO:0000256" key="2">
    <source>
        <dbReference type="ARBA" id="ARBA00022801"/>
    </source>
</evidence>
<keyword evidence="2" id="KW-0378">Hydrolase</keyword>